<comment type="similarity">
    <text evidence="3">Belongs to the methyl-accepting chemotaxis (MCP) protein family.</text>
</comment>
<dbReference type="InterPro" id="IPR004089">
    <property type="entry name" value="MCPsignal_dom"/>
</dbReference>
<keyword evidence="9" id="KW-1185">Reference proteome</keyword>
<dbReference type="Pfam" id="PF00015">
    <property type="entry name" value="MCPsignal"/>
    <property type="match status" value="1"/>
</dbReference>
<evidence type="ECO:0000313" key="8">
    <source>
        <dbReference type="EMBL" id="PSW07407.1"/>
    </source>
</evidence>
<gene>
    <name evidence="8" type="ORF">C9I89_01415</name>
</gene>
<comment type="subcellular location">
    <subcellularLocation>
        <location evidence="1">Membrane</location>
    </subcellularLocation>
</comment>
<protein>
    <submittedName>
        <fullName evidence="8">Methyl-accepting chemotaxis protein</fullName>
    </submittedName>
</protein>
<dbReference type="CDD" id="cd06225">
    <property type="entry name" value="HAMP"/>
    <property type="match status" value="1"/>
</dbReference>
<evidence type="ECO:0000256" key="1">
    <source>
        <dbReference type="ARBA" id="ARBA00004370"/>
    </source>
</evidence>
<evidence type="ECO:0000256" key="4">
    <source>
        <dbReference type="PROSITE-ProRule" id="PRU00284"/>
    </source>
</evidence>
<dbReference type="Proteomes" id="UP000240904">
    <property type="component" value="Unassembled WGS sequence"/>
</dbReference>
<dbReference type="GO" id="GO:0007165">
    <property type="term" value="P:signal transduction"/>
    <property type="evidence" value="ECO:0007669"/>
    <property type="project" value="UniProtKB-KW"/>
</dbReference>
<dbReference type="EMBL" id="PYMC01000001">
    <property type="protein sequence ID" value="PSW07407.1"/>
    <property type="molecule type" value="Genomic_DNA"/>
</dbReference>
<evidence type="ECO:0000256" key="3">
    <source>
        <dbReference type="ARBA" id="ARBA00029447"/>
    </source>
</evidence>
<dbReference type="PROSITE" id="PS50111">
    <property type="entry name" value="CHEMOTAXIS_TRANSDUC_2"/>
    <property type="match status" value="1"/>
</dbReference>
<dbReference type="PANTHER" id="PTHR32089">
    <property type="entry name" value="METHYL-ACCEPTING CHEMOTAXIS PROTEIN MCPB"/>
    <property type="match status" value="1"/>
</dbReference>
<dbReference type="InterPro" id="IPR003660">
    <property type="entry name" value="HAMP_dom"/>
</dbReference>
<dbReference type="PANTHER" id="PTHR32089:SF120">
    <property type="entry name" value="METHYL-ACCEPTING CHEMOTAXIS PROTEIN TLPQ"/>
    <property type="match status" value="1"/>
</dbReference>
<reference evidence="8 9" key="1">
    <citation type="submission" date="2018-03" db="EMBL/GenBank/DDBJ databases">
        <title>Whole genome sequencing of Histamine producing bacteria.</title>
        <authorList>
            <person name="Butler K."/>
        </authorList>
    </citation>
    <scope>NUCLEOTIDE SEQUENCE [LARGE SCALE GENOMIC DNA]</scope>
    <source>
        <strain evidence="8 9">DSM 16190</strain>
    </source>
</reference>
<dbReference type="SMART" id="SM00283">
    <property type="entry name" value="MA"/>
    <property type="match status" value="1"/>
</dbReference>
<feature type="domain" description="Methyl-accepting transducer" evidence="6">
    <location>
        <begin position="267"/>
        <end position="503"/>
    </location>
</feature>
<keyword evidence="5" id="KW-1133">Transmembrane helix</keyword>
<keyword evidence="2 4" id="KW-0807">Transducer</keyword>
<sequence length="539" mass="58340">MNLSRLLTIRHQLWLLMGLGSFGVGIIIWMNVQVHQLNNQQLAMLEAQYYPAMEKVVQLNGLLPQLEQQFETAVITGDEEALEGALLLSEEMKSQLAQAHSFLLSQQESFDTIGGLLGDYFSNGNQLALALINFDRPMAELSALADANSKRRQALEDEINTLQSFVRGQVVLMMGSARENAEQAGTRSILTGGMSVLLLLVFGQAIRRSIGHSISIVTVRLKEIAQGEGDLTVRIDYDGKDEMAELVENFNRFIGKLHTTISDTIVSINQLKSITGQLTESSHDTSRQIGEQSNNIEQVTLSVGEMLQTVNHVAKFASQASEQANDASRNADDGFAVVQHTVEAINDLSNEVKATAEVINKLAVDTSNVGAILDTIRAIADQTNLLALNAAIEAARAGEQGRGFAVVADEVRTLAARTQQSTEEIQQVLEELQNASKVAVSAMQVGQKSADEGVSRSALAGESLRSITRQVADITVVNEQIVSATEEQHQTSILIQRLLSEFGSSAAQVNSATGRLDSASEQLSKVVGQLSHSTSQFKV</sequence>
<evidence type="ECO:0000313" key="9">
    <source>
        <dbReference type="Proteomes" id="UP000240904"/>
    </source>
</evidence>
<organism evidence="8 9">
    <name type="scientific">Photobacterium lipolyticum</name>
    <dbReference type="NCBI Taxonomy" id="266810"/>
    <lineage>
        <taxon>Bacteria</taxon>
        <taxon>Pseudomonadati</taxon>
        <taxon>Pseudomonadota</taxon>
        <taxon>Gammaproteobacteria</taxon>
        <taxon>Vibrionales</taxon>
        <taxon>Vibrionaceae</taxon>
        <taxon>Photobacterium</taxon>
    </lineage>
</organism>
<evidence type="ECO:0000259" key="7">
    <source>
        <dbReference type="PROSITE" id="PS50885"/>
    </source>
</evidence>
<dbReference type="CDD" id="cd11386">
    <property type="entry name" value="MCP_signal"/>
    <property type="match status" value="1"/>
</dbReference>
<keyword evidence="5" id="KW-0812">Transmembrane</keyword>
<dbReference type="GO" id="GO:0006935">
    <property type="term" value="P:chemotaxis"/>
    <property type="evidence" value="ECO:0007669"/>
    <property type="project" value="UniProtKB-ARBA"/>
</dbReference>
<proteinExistence type="inferred from homology"/>
<name>A0A2T3N4N2_9GAMM</name>
<keyword evidence="5" id="KW-0472">Membrane</keyword>
<dbReference type="GO" id="GO:0016020">
    <property type="term" value="C:membrane"/>
    <property type="evidence" value="ECO:0007669"/>
    <property type="project" value="UniProtKB-SubCell"/>
</dbReference>
<comment type="caution">
    <text evidence="8">The sequence shown here is derived from an EMBL/GenBank/DDBJ whole genome shotgun (WGS) entry which is preliminary data.</text>
</comment>
<dbReference type="PROSITE" id="PS50885">
    <property type="entry name" value="HAMP"/>
    <property type="match status" value="1"/>
</dbReference>
<evidence type="ECO:0000256" key="5">
    <source>
        <dbReference type="SAM" id="Phobius"/>
    </source>
</evidence>
<evidence type="ECO:0000259" key="6">
    <source>
        <dbReference type="PROSITE" id="PS50111"/>
    </source>
</evidence>
<accession>A0A2T3N4N2</accession>
<feature type="domain" description="HAMP" evidence="7">
    <location>
        <begin position="208"/>
        <end position="262"/>
    </location>
</feature>
<dbReference type="AlphaFoldDB" id="A0A2T3N4N2"/>
<dbReference type="SMART" id="SM00304">
    <property type="entry name" value="HAMP"/>
    <property type="match status" value="1"/>
</dbReference>
<dbReference type="FunFam" id="1.10.287.950:FF:000001">
    <property type="entry name" value="Methyl-accepting chemotaxis sensory transducer"/>
    <property type="match status" value="1"/>
</dbReference>
<evidence type="ECO:0000256" key="2">
    <source>
        <dbReference type="ARBA" id="ARBA00023224"/>
    </source>
</evidence>
<dbReference type="Pfam" id="PF00672">
    <property type="entry name" value="HAMP"/>
    <property type="match status" value="1"/>
</dbReference>
<dbReference type="Gene3D" id="1.10.287.950">
    <property type="entry name" value="Methyl-accepting chemotaxis protein"/>
    <property type="match status" value="1"/>
</dbReference>
<feature type="transmembrane region" description="Helical" evidence="5">
    <location>
        <begin position="12"/>
        <end position="32"/>
    </location>
</feature>
<dbReference type="SUPFAM" id="SSF58104">
    <property type="entry name" value="Methyl-accepting chemotaxis protein (MCP) signaling domain"/>
    <property type="match status" value="1"/>
</dbReference>